<dbReference type="Proteomes" id="UP000822688">
    <property type="component" value="Chromosome 4"/>
</dbReference>
<organism evidence="1 2">
    <name type="scientific">Ceratodon purpureus</name>
    <name type="common">Fire moss</name>
    <name type="synonym">Dicranum purpureum</name>
    <dbReference type="NCBI Taxonomy" id="3225"/>
    <lineage>
        <taxon>Eukaryota</taxon>
        <taxon>Viridiplantae</taxon>
        <taxon>Streptophyta</taxon>
        <taxon>Embryophyta</taxon>
        <taxon>Bryophyta</taxon>
        <taxon>Bryophytina</taxon>
        <taxon>Bryopsida</taxon>
        <taxon>Dicranidae</taxon>
        <taxon>Pseudoditrichales</taxon>
        <taxon>Ditrichaceae</taxon>
        <taxon>Ceratodon</taxon>
    </lineage>
</organism>
<keyword evidence="2" id="KW-1185">Reference proteome</keyword>
<reference evidence="1" key="1">
    <citation type="submission" date="2020-06" db="EMBL/GenBank/DDBJ databases">
        <title>WGS assembly of Ceratodon purpureus strain R40.</title>
        <authorList>
            <person name="Carey S.B."/>
            <person name="Jenkins J."/>
            <person name="Shu S."/>
            <person name="Lovell J.T."/>
            <person name="Sreedasyam A."/>
            <person name="Maumus F."/>
            <person name="Tiley G.P."/>
            <person name="Fernandez-Pozo N."/>
            <person name="Barry K."/>
            <person name="Chen C."/>
            <person name="Wang M."/>
            <person name="Lipzen A."/>
            <person name="Daum C."/>
            <person name="Saski C.A."/>
            <person name="Payton A.C."/>
            <person name="Mcbreen J.C."/>
            <person name="Conrad R.E."/>
            <person name="Kollar L.M."/>
            <person name="Olsson S."/>
            <person name="Huttunen S."/>
            <person name="Landis J.B."/>
            <person name="Wickett N.J."/>
            <person name="Johnson M.G."/>
            <person name="Rensing S.A."/>
            <person name="Grimwood J."/>
            <person name="Schmutz J."/>
            <person name="Mcdaniel S.F."/>
        </authorList>
    </citation>
    <scope>NUCLEOTIDE SEQUENCE</scope>
    <source>
        <strain evidence="1">R40</strain>
    </source>
</reference>
<dbReference type="EMBL" id="CM026424">
    <property type="protein sequence ID" value="KAG0581535.1"/>
    <property type="molecule type" value="Genomic_DNA"/>
</dbReference>
<dbReference type="AlphaFoldDB" id="A0A8T0IEU5"/>
<gene>
    <name evidence="1" type="ORF">KC19_4G259500</name>
</gene>
<comment type="caution">
    <text evidence="1">The sequence shown here is derived from an EMBL/GenBank/DDBJ whole genome shotgun (WGS) entry which is preliminary data.</text>
</comment>
<name>A0A8T0IEU5_CERPU</name>
<proteinExistence type="predicted"/>
<evidence type="ECO:0000313" key="1">
    <source>
        <dbReference type="EMBL" id="KAG0581535.1"/>
    </source>
</evidence>
<accession>A0A8T0IEU5</accession>
<evidence type="ECO:0000313" key="2">
    <source>
        <dbReference type="Proteomes" id="UP000822688"/>
    </source>
</evidence>
<protein>
    <submittedName>
        <fullName evidence="1">Uncharacterized protein</fullName>
    </submittedName>
</protein>
<sequence length="146" mass="16536">MGSPKHNQEGKKKNPESHSGDVQIINAHAQFRYLSGSSYVHNRSSTSLIFALWQSGHFFQRTHTHFQPTYAIRDTLPTPFKQHPKDIMSCTSQLIPGKLLNSMLRRRTFLNNGSQNTCGRAHKTYTITLPDVHDSPPMLCNCSLTL</sequence>